<dbReference type="InterPro" id="IPR000160">
    <property type="entry name" value="GGDEF_dom"/>
</dbReference>
<feature type="transmembrane region" description="Helical" evidence="1">
    <location>
        <begin position="173"/>
        <end position="194"/>
    </location>
</feature>
<evidence type="ECO:0000256" key="1">
    <source>
        <dbReference type="SAM" id="Phobius"/>
    </source>
</evidence>
<dbReference type="NCBIfam" id="TIGR00254">
    <property type="entry name" value="GGDEF"/>
    <property type="match status" value="1"/>
</dbReference>
<proteinExistence type="predicted"/>
<keyword evidence="5" id="KW-1185">Reference proteome</keyword>
<feature type="transmembrane region" description="Helical" evidence="1">
    <location>
        <begin position="112"/>
        <end position="131"/>
    </location>
</feature>
<dbReference type="InterPro" id="IPR052155">
    <property type="entry name" value="Biofilm_reg_signaling"/>
</dbReference>
<dbReference type="EMBL" id="SNWR01000001">
    <property type="protein sequence ID" value="TDO36544.1"/>
    <property type="molecule type" value="Genomic_DNA"/>
</dbReference>
<dbReference type="InterPro" id="IPR035919">
    <property type="entry name" value="EAL_sf"/>
</dbReference>
<evidence type="ECO:0000313" key="5">
    <source>
        <dbReference type="Proteomes" id="UP000294901"/>
    </source>
</evidence>
<feature type="transmembrane region" description="Helical" evidence="1">
    <location>
        <begin position="278"/>
        <end position="298"/>
    </location>
</feature>
<dbReference type="InterPro" id="IPR029787">
    <property type="entry name" value="Nucleotide_cyclase"/>
</dbReference>
<keyword evidence="1" id="KW-0472">Membrane</keyword>
<evidence type="ECO:0000259" key="3">
    <source>
        <dbReference type="PROSITE" id="PS50887"/>
    </source>
</evidence>
<dbReference type="SMART" id="SM00052">
    <property type="entry name" value="EAL"/>
    <property type="match status" value="1"/>
</dbReference>
<accession>A0A4R6JK21</accession>
<dbReference type="AlphaFoldDB" id="A0A4R6JK21"/>
<dbReference type="RefSeq" id="WP_239080631.1">
    <property type="nucleotide sequence ID" value="NZ_BOMD01000102.1"/>
</dbReference>
<evidence type="ECO:0000259" key="2">
    <source>
        <dbReference type="PROSITE" id="PS50883"/>
    </source>
</evidence>
<evidence type="ECO:0000313" key="4">
    <source>
        <dbReference type="EMBL" id="TDO36544.1"/>
    </source>
</evidence>
<feature type="transmembrane region" description="Helical" evidence="1">
    <location>
        <begin position="77"/>
        <end position="100"/>
    </location>
</feature>
<dbReference type="Proteomes" id="UP000294901">
    <property type="component" value="Unassembled WGS sequence"/>
</dbReference>
<dbReference type="Pfam" id="PF00563">
    <property type="entry name" value="EAL"/>
    <property type="match status" value="1"/>
</dbReference>
<gene>
    <name evidence="4" type="ORF">C8E87_0120</name>
</gene>
<dbReference type="CDD" id="cd01949">
    <property type="entry name" value="GGDEF"/>
    <property type="match status" value="1"/>
</dbReference>
<dbReference type="PROSITE" id="PS50883">
    <property type="entry name" value="EAL"/>
    <property type="match status" value="1"/>
</dbReference>
<feature type="domain" description="GGDEF" evidence="3">
    <location>
        <begin position="364"/>
        <end position="491"/>
    </location>
</feature>
<dbReference type="SUPFAM" id="SSF55073">
    <property type="entry name" value="Nucleotide cyclase"/>
    <property type="match status" value="1"/>
</dbReference>
<comment type="caution">
    <text evidence="4">The sequence shown here is derived from an EMBL/GenBank/DDBJ whole genome shotgun (WGS) entry which is preliminary data.</text>
</comment>
<feature type="transmembrane region" description="Helical" evidence="1">
    <location>
        <begin position="43"/>
        <end position="65"/>
    </location>
</feature>
<feature type="transmembrane region" description="Helical" evidence="1">
    <location>
        <begin position="206"/>
        <end position="227"/>
    </location>
</feature>
<dbReference type="SUPFAM" id="SSF141868">
    <property type="entry name" value="EAL domain-like"/>
    <property type="match status" value="1"/>
</dbReference>
<reference evidence="4 5" key="1">
    <citation type="submission" date="2019-03" db="EMBL/GenBank/DDBJ databases">
        <title>Sequencing the genomes of 1000 actinobacteria strains.</title>
        <authorList>
            <person name="Klenk H.-P."/>
        </authorList>
    </citation>
    <scope>NUCLEOTIDE SEQUENCE [LARGE SCALE GENOMIC DNA]</scope>
    <source>
        <strain evidence="4 5">DSM 43805</strain>
    </source>
</reference>
<dbReference type="PANTHER" id="PTHR44757">
    <property type="entry name" value="DIGUANYLATE CYCLASE DGCP"/>
    <property type="match status" value="1"/>
</dbReference>
<organism evidence="4 5">
    <name type="scientific">Paractinoplanes brasiliensis</name>
    <dbReference type="NCBI Taxonomy" id="52695"/>
    <lineage>
        <taxon>Bacteria</taxon>
        <taxon>Bacillati</taxon>
        <taxon>Actinomycetota</taxon>
        <taxon>Actinomycetes</taxon>
        <taxon>Micromonosporales</taxon>
        <taxon>Micromonosporaceae</taxon>
        <taxon>Paractinoplanes</taxon>
    </lineage>
</organism>
<dbReference type="SMART" id="SM00267">
    <property type="entry name" value="GGDEF"/>
    <property type="match status" value="1"/>
</dbReference>
<dbReference type="Pfam" id="PF00990">
    <property type="entry name" value="GGDEF"/>
    <property type="match status" value="1"/>
</dbReference>
<keyword evidence="1" id="KW-0812">Transmembrane</keyword>
<dbReference type="InterPro" id="IPR043128">
    <property type="entry name" value="Rev_trsase/Diguanyl_cyclase"/>
</dbReference>
<feature type="transmembrane region" description="Helical" evidence="1">
    <location>
        <begin position="304"/>
        <end position="324"/>
    </location>
</feature>
<feature type="transmembrane region" description="Helical" evidence="1">
    <location>
        <begin position="16"/>
        <end position="37"/>
    </location>
</feature>
<dbReference type="Gene3D" id="3.20.20.450">
    <property type="entry name" value="EAL domain"/>
    <property type="match status" value="1"/>
</dbReference>
<dbReference type="InterPro" id="IPR001633">
    <property type="entry name" value="EAL_dom"/>
</dbReference>
<dbReference type="PROSITE" id="PS50887">
    <property type="entry name" value="GGDEF"/>
    <property type="match status" value="1"/>
</dbReference>
<feature type="domain" description="EAL" evidence="2">
    <location>
        <begin position="500"/>
        <end position="754"/>
    </location>
</feature>
<sequence length="759" mass="78778">MTRAWERAGPDRRIRFAVTAATVAVVAEVALTAAGLVAGLPPLLVWLPAVAGVVMAAQACLFAAADTHGALRRFWRRLAAGLAVIALAGCSQAVDVATAPQGVLPPMSQRTLLTYVAAVLVLALAVLRLPTGSRHWRHRLTEAQDIAIVMVAAAVAAAQYLRSFTDVSSGVPASWLNLGMLAIGAAGLIAVVKSMVAGHGLLARPVLWYGAAAGALGPLSVPMMSVLKPWPHLNGSAVVLPAAGLLFCLAVREQIRAAPAPRRSSGNLAKVGVRRDSYVPLVATTLTTGLLLTVYLRTGDLPPILLGGAAVLMMMVVARQAVALSGQAALLGRLAHQASHDTLTGLPNRRAFTAAIEDRVADGEDLTVLLLDINAFGAINDGLGAASGDALLRAYGERLLATAGAGALVARLGSDEFGLLAPAGRAGTLPEQVLTATRLPLEINGHDLLMETAIGVATAAAPQTGDVFRRAEVALRAASAAGGHRVVCYDTLLDQQSGTHARLAAELRHALDDGEFHLLYQPIIDLGSGHVTSVESLIRWQRADGRVVSPADFIPVAEETGLIVELGAWVIDTASAQAADWHDRHGPHAPKVAVNVSARQLLDPALPRTVAAALARHSLPPHRLTVELTETAVFGGGPALATVRALAELGVAIALDDFGTGHSSLSLLRTCPVDVLKVDKSFIDGLNGAPEQEAIAVALSGIATSLHLRTVAEGVETAAQADRLRDLGYHHAQGFHFSRPIPADAVDALLPAAEPAALR</sequence>
<protein>
    <submittedName>
        <fullName evidence="4">Diguanylate cyclase (GGDEF)-like protein</fullName>
    </submittedName>
</protein>
<feature type="transmembrane region" description="Helical" evidence="1">
    <location>
        <begin position="143"/>
        <end position="161"/>
    </location>
</feature>
<dbReference type="PANTHER" id="PTHR44757:SF2">
    <property type="entry name" value="BIOFILM ARCHITECTURE MAINTENANCE PROTEIN MBAA"/>
    <property type="match status" value="1"/>
</dbReference>
<name>A0A4R6JK21_9ACTN</name>
<dbReference type="CDD" id="cd01948">
    <property type="entry name" value="EAL"/>
    <property type="match status" value="1"/>
</dbReference>
<dbReference type="Gene3D" id="3.30.70.270">
    <property type="match status" value="1"/>
</dbReference>
<keyword evidence="1" id="KW-1133">Transmembrane helix</keyword>